<gene>
    <name evidence="2" type="ORF">CUN48_05345</name>
</gene>
<organism evidence="2 3">
    <name type="scientific">Candidatus Thermofonsia Clade 3 bacterium</name>
    <dbReference type="NCBI Taxonomy" id="2364212"/>
    <lineage>
        <taxon>Bacteria</taxon>
        <taxon>Bacillati</taxon>
        <taxon>Chloroflexota</taxon>
        <taxon>Candidatus Thermofontia</taxon>
        <taxon>Candidatus Thermofonsia Clade 3</taxon>
    </lineage>
</organism>
<protein>
    <submittedName>
        <fullName evidence="2">FmdB family transcriptional regulator</fullName>
    </submittedName>
</protein>
<dbReference type="AlphaFoldDB" id="A0A2M8QE35"/>
<evidence type="ECO:0000313" key="2">
    <source>
        <dbReference type="EMBL" id="PJF48064.1"/>
    </source>
</evidence>
<dbReference type="Gene3D" id="2.20.28.30">
    <property type="entry name" value="RNA polymerase ii, chain L"/>
    <property type="match status" value="1"/>
</dbReference>
<proteinExistence type="predicted"/>
<feature type="domain" description="Putative regulatory protein FmdB zinc ribbon" evidence="1">
    <location>
        <begin position="1"/>
        <end position="42"/>
    </location>
</feature>
<dbReference type="NCBIfam" id="TIGR02605">
    <property type="entry name" value="CxxC_CxxC_SSSS"/>
    <property type="match status" value="1"/>
</dbReference>
<evidence type="ECO:0000313" key="3">
    <source>
        <dbReference type="Proteomes" id="UP000230790"/>
    </source>
</evidence>
<sequence>MPIYVYACPNCGLEVEELRPASRADDPVRCPVCGGLCRRGVTSFFVSLGRKEKDPTVRKPAHPPGCPCCAPRRPKSATKEQTKNLHE</sequence>
<evidence type="ECO:0000259" key="1">
    <source>
        <dbReference type="SMART" id="SM00834"/>
    </source>
</evidence>
<comment type="caution">
    <text evidence="2">The sequence shown here is derived from an EMBL/GenBank/DDBJ whole genome shotgun (WGS) entry which is preliminary data.</text>
</comment>
<dbReference type="EMBL" id="PGTN01000025">
    <property type="protein sequence ID" value="PJF48064.1"/>
    <property type="molecule type" value="Genomic_DNA"/>
</dbReference>
<dbReference type="SMART" id="SM00834">
    <property type="entry name" value="CxxC_CXXC_SSSS"/>
    <property type="match status" value="1"/>
</dbReference>
<dbReference type="Pfam" id="PF09723">
    <property type="entry name" value="Zn_ribbon_8"/>
    <property type="match status" value="1"/>
</dbReference>
<dbReference type="Proteomes" id="UP000230790">
    <property type="component" value="Unassembled WGS sequence"/>
</dbReference>
<reference evidence="2 3" key="1">
    <citation type="submission" date="2017-11" db="EMBL/GenBank/DDBJ databases">
        <title>Evolution of Phototrophy in the Chloroflexi Phylum Driven by Horizontal Gene Transfer.</title>
        <authorList>
            <person name="Ward L.M."/>
            <person name="Hemp J."/>
            <person name="Shih P.M."/>
            <person name="Mcglynn S.E."/>
            <person name="Fischer W."/>
        </authorList>
    </citation>
    <scope>NUCLEOTIDE SEQUENCE [LARGE SCALE GENOMIC DNA]</scope>
    <source>
        <strain evidence="2">JP3_7</strain>
    </source>
</reference>
<dbReference type="InterPro" id="IPR013429">
    <property type="entry name" value="Regulatory_FmdB_Zinc_ribbon"/>
</dbReference>
<name>A0A2M8QE35_9CHLR</name>
<accession>A0A2M8QE35</accession>